<accession>A0A1T4VAE3</accession>
<dbReference type="AlphaFoldDB" id="A0A1T4VAE3"/>
<evidence type="ECO:0000313" key="2">
    <source>
        <dbReference type="Proteomes" id="UP000242432"/>
    </source>
</evidence>
<name>A0A1T4VAE3_9GAMM</name>
<dbReference type="RefSeq" id="WP_078928673.1">
    <property type="nucleotide sequence ID" value="NZ_FUXX01000016.1"/>
</dbReference>
<reference evidence="2" key="1">
    <citation type="submission" date="2017-02" db="EMBL/GenBank/DDBJ databases">
        <authorList>
            <person name="Varghese N."/>
            <person name="Submissions S."/>
        </authorList>
    </citation>
    <scope>NUCLEOTIDE SEQUENCE [LARGE SCALE GENOMIC DNA]</scope>
    <source>
        <strain evidence="2">DSM 3072</strain>
    </source>
</reference>
<organism evidence="1 2">
    <name type="scientific">Succinivibrio dextrinosolvens DSM 3072</name>
    <dbReference type="NCBI Taxonomy" id="1123324"/>
    <lineage>
        <taxon>Bacteria</taxon>
        <taxon>Pseudomonadati</taxon>
        <taxon>Pseudomonadota</taxon>
        <taxon>Gammaproteobacteria</taxon>
        <taxon>Aeromonadales</taxon>
        <taxon>Succinivibrionaceae</taxon>
        <taxon>Succinivibrio</taxon>
    </lineage>
</organism>
<keyword evidence="2" id="KW-1185">Reference proteome</keyword>
<sequence length="71" mass="8090">MNYTSNYDLSHDELIKSQAILRKIHDKTKQGIDNGKGPFYAELYDEHFNFVLGASNSVVETQCALNHAEMK</sequence>
<proteinExistence type="predicted"/>
<evidence type="ECO:0000313" key="1">
    <source>
        <dbReference type="EMBL" id="SKA61970.1"/>
    </source>
</evidence>
<protein>
    <submittedName>
        <fullName evidence="1">Uncharacterized protein</fullName>
    </submittedName>
</protein>
<dbReference type="Proteomes" id="UP000242432">
    <property type="component" value="Unassembled WGS sequence"/>
</dbReference>
<dbReference type="EMBL" id="FUXX01000016">
    <property type="protein sequence ID" value="SKA61970.1"/>
    <property type="molecule type" value="Genomic_DNA"/>
</dbReference>
<gene>
    <name evidence="1" type="ORF">SAMN02745213_01184</name>
</gene>